<dbReference type="PANTHER" id="PTHR33498">
    <property type="entry name" value="TRANSPOSASE FOR INSERTION SEQUENCE ELEMENT IS1557"/>
    <property type="match status" value="1"/>
</dbReference>
<comment type="caution">
    <text evidence="2">The sequence shown here is derived from an EMBL/GenBank/DDBJ whole genome shotgun (WGS) entry which is preliminary data.</text>
</comment>
<dbReference type="NCBIfam" id="NF033550">
    <property type="entry name" value="transpos_ISL3"/>
    <property type="match status" value="1"/>
</dbReference>
<dbReference type="PANTHER" id="PTHR33498:SF1">
    <property type="entry name" value="TRANSPOSASE FOR INSERTION SEQUENCE ELEMENT IS1557"/>
    <property type="match status" value="1"/>
</dbReference>
<dbReference type="EMBL" id="VSSQ01013143">
    <property type="protein sequence ID" value="MPM50820.1"/>
    <property type="molecule type" value="Genomic_DNA"/>
</dbReference>
<dbReference type="Pfam" id="PF01610">
    <property type="entry name" value="DDE_Tnp_ISL3"/>
    <property type="match status" value="1"/>
</dbReference>
<dbReference type="InterPro" id="IPR047951">
    <property type="entry name" value="Transpos_ISL3"/>
</dbReference>
<reference evidence="2" key="1">
    <citation type="submission" date="2019-08" db="EMBL/GenBank/DDBJ databases">
        <authorList>
            <person name="Kucharzyk K."/>
            <person name="Murdoch R.W."/>
            <person name="Higgins S."/>
            <person name="Loffler F."/>
        </authorList>
    </citation>
    <scope>NUCLEOTIDE SEQUENCE</scope>
</reference>
<protein>
    <recommendedName>
        <fullName evidence="1">Transposase IS204/IS1001/IS1096/IS1165 DDE domain-containing protein</fullName>
    </recommendedName>
</protein>
<gene>
    <name evidence="2" type="ORF">SDC9_97564</name>
</gene>
<evidence type="ECO:0000313" key="2">
    <source>
        <dbReference type="EMBL" id="MPM50820.1"/>
    </source>
</evidence>
<proteinExistence type="predicted"/>
<dbReference type="InterPro" id="IPR002560">
    <property type="entry name" value="Transposase_DDE"/>
</dbReference>
<organism evidence="2">
    <name type="scientific">bioreactor metagenome</name>
    <dbReference type="NCBI Taxonomy" id="1076179"/>
    <lineage>
        <taxon>unclassified sequences</taxon>
        <taxon>metagenomes</taxon>
        <taxon>ecological metagenomes</taxon>
    </lineage>
</organism>
<name>A0A645ACD3_9ZZZZ</name>
<sequence length="431" mass="51268">MSLNNFITDILNIDLDSIENIQSIQSNNQKVDIFIKLKCNKPKCKICNGDVKIHGYSTRKLIHSTLVNRECIIYYKQRRFKCDVCDYTFPEKNPFINTKEQVTYETKINVLKELKWSGATYTSVAKRYFLSITKVQRIFDAHVDIPRKPLPRVLSMDEHHFPESSFDSLYCCLLMDFETGILVDVLPDRKEDYLKYYFSTIQHKTFNPLDHTSELDNVKYVSIDLYKPYKQISQLYFPKAKLCADSFHVLEHLTLCFRSIRLKCRRSTQDGNTIYLLTKFKFVFNHDIDLDNEGKYNKRFNRVLNFRDIFTYITNRFPELKEAYDLKEKYIRFNETASVENASLQLTTLIDDFSKSGIHEYGEFYNLLINWNQEIVNSFTMVHEKRINNSFMESRNRQVETLIFNANGFINFKRARNRILYCLNKNDTYKL</sequence>
<dbReference type="AlphaFoldDB" id="A0A645ACD3"/>
<evidence type="ECO:0000259" key="1">
    <source>
        <dbReference type="Pfam" id="PF01610"/>
    </source>
</evidence>
<accession>A0A645ACD3</accession>
<feature type="domain" description="Transposase IS204/IS1001/IS1096/IS1165 DDE" evidence="1">
    <location>
        <begin position="154"/>
        <end position="419"/>
    </location>
</feature>